<dbReference type="PANTHER" id="PTHR46865">
    <property type="entry name" value="OXIDOREDUCTASE-RELATED"/>
    <property type="match status" value="1"/>
</dbReference>
<dbReference type="SUPFAM" id="SSF51905">
    <property type="entry name" value="FAD/NAD(P)-binding domain"/>
    <property type="match status" value="1"/>
</dbReference>
<dbReference type="PRINTS" id="PR00420">
    <property type="entry name" value="RNGMNOXGNASE"/>
</dbReference>
<dbReference type="PANTHER" id="PTHR46865:SF2">
    <property type="entry name" value="MONOOXYGENASE"/>
    <property type="match status" value="1"/>
</dbReference>
<dbReference type="GO" id="GO:0004497">
    <property type="term" value="F:monooxygenase activity"/>
    <property type="evidence" value="ECO:0007669"/>
    <property type="project" value="UniProtKB-KW"/>
</dbReference>
<dbReference type="Proteomes" id="UP001596004">
    <property type="component" value="Unassembled WGS sequence"/>
</dbReference>
<evidence type="ECO:0000259" key="1">
    <source>
        <dbReference type="Pfam" id="PF01494"/>
    </source>
</evidence>
<reference evidence="3" key="1">
    <citation type="journal article" date="2019" name="Int. J. Syst. Evol. Microbiol.">
        <title>The Global Catalogue of Microorganisms (GCM) 10K type strain sequencing project: providing services to taxonomists for standard genome sequencing and annotation.</title>
        <authorList>
            <consortium name="The Broad Institute Genomics Platform"/>
            <consortium name="The Broad Institute Genome Sequencing Center for Infectious Disease"/>
            <person name="Wu L."/>
            <person name="Ma J."/>
        </authorList>
    </citation>
    <scope>NUCLEOTIDE SEQUENCE [LARGE SCALE GENOMIC DNA]</scope>
    <source>
        <strain evidence="3">CGMCC 4.7132</strain>
    </source>
</reference>
<name>A0ABV9CBX6_9ACTN</name>
<dbReference type="InterPro" id="IPR051704">
    <property type="entry name" value="FAD_aromatic-hydroxylase"/>
</dbReference>
<dbReference type="RefSeq" id="WP_380838557.1">
    <property type="nucleotide sequence ID" value="NZ_JBHSFP010000003.1"/>
</dbReference>
<sequence>MSAMSGRTVLISGAGIAGPVLAYWLARHGFQVTMVERAAAIRSSGSPVDVRGPAVEVAERMGVMPRLRRAATEVTGLTLVNGEGRRVGGVNMRAVQRAVGSREVEVPRGDLASILFEASRDHVEPLWGDSIATLDQDEHGVEVTFERAAPRRFDFVIGADGLHSTVRRLAFGPEPDHVRHMGVYVATLPLDRPAEDRHHVVMYNTPGTMVAVHPSMGGPALAAFMFRSPRAPGFDHRDTEQHKRMVAAAFEGGSWRVPELLEQVRTSGDLYFDSVSRVDLPRWSSGRVAVLGDAASCVSLFGDGSTLAIAGAFTLAEELAADPAGHRAALRRYEARHRVLVEPRQRGVAQAAAVMIPATAAGLLARNLATRLWPAAVAGGWMKRRLTPRRRPAASAVSG</sequence>
<keyword evidence="2" id="KW-0503">Monooxygenase</keyword>
<evidence type="ECO:0000313" key="2">
    <source>
        <dbReference type="EMBL" id="MFC4530621.1"/>
    </source>
</evidence>
<dbReference type="Gene3D" id="3.50.50.60">
    <property type="entry name" value="FAD/NAD(P)-binding domain"/>
    <property type="match status" value="1"/>
</dbReference>
<gene>
    <name evidence="2" type="ORF">ACFO60_07585</name>
</gene>
<dbReference type="Gene3D" id="3.30.9.10">
    <property type="entry name" value="D-Amino Acid Oxidase, subunit A, domain 2"/>
    <property type="match status" value="1"/>
</dbReference>
<comment type="caution">
    <text evidence="2">The sequence shown here is derived from an EMBL/GenBank/DDBJ whole genome shotgun (WGS) entry which is preliminary data.</text>
</comment>
<accession>A0ABV9CBX6</accession>
<proteinExistence type="predicted"/>
<feature type="domain" description="FAD-binding" evidence="1">
    <location>
        <begin position="8"/>
        <end position="336"/>
    </location>
</feature>
<evidence type="ECO:0000313" key="3">
    <source>
        <dbReference type="Proteomes" id="UP001596004"/>
    </source>
</evidence>
<keyword evidence="3" id="KW-1185">Reference proteome</keyword>
<dbReference type="InterPro" id="IPR002938">
    <property type="entry name" value="FAD-bd"/>
</dbReference>
<keyword evidence="2" id="KW-0560">Oxidoreductase</keyword>
<organism evidence="2 3">
    <name type="scientific">Sphaerisporangium dianthi</name>
    <dbReference type="NCBI Taxonomy" id="1436120"/>
    <lineage>
        <taxon>Bacteria</taxon>
        <taxon>Bacillati</taxon>
        <taxon>Actinomycetota</taxon>
        <taxon>Actinomycetes</taxon>
        <taxon>Streptosporangiales</taxon>
        <taxon>Streptosporangiaceae</taxon>
        <taxon>Sphaerisporangium</taxon>
    </lineage>
</organism>
<dbReference type="EMBL" id="JBHSFP010000003">
    <property type="protein sequence ID" value="MFC4530621.1"/>
    <property type="molecule type" value="Genomic_DNA"/>
</dbReference>
<dbReference type="InterPro" id="IPR036188">
    <property type="entry name" value="FAD/NAD-bd_sf"/>
</dbReference>
<dbReference type="Pfam" id="PF01494">
    <property type="entry name" value="FAD_binding_3"/>
    <property type="match status" value="1"/>
</dbReference>
<protein>
    <submittedName>
        <fullName evidence="2">FAD-dependent monooxygenase</fullName>
    </submittedName>
</protein>